<protein>
    <submittedName>
        <fullName evidence="1">Uncharacterized protein</fullName>
    </submittedName>
</protein>
<sequence>MASHGYAAFARADVADARRGHPASSLQAYAAERGLEWLDRRSAAGFSAAFPGFEAYRYNAVRGVLPGGRFGVLFHQLLEVPVTGSPNISGTLYASTVKVKSRRWWMPDRTDLPFIGDFLDPRTEPGEPEAFDSHAVWIPTTTVAINVPEAALPFFLTRIDRRDRHAPFDFPDTADLPGGWRLRSHGPVPSLDGLAPVLDRHAGDPFFQVLALRGTVIVRSNGYRTDLDELARDACAIADAFAAASPSAAEPFATALPAPHSHHPEVTPAWRDGYARLAARLGLAQEDADDYQRAFPTLGVPGRAVAVMRGELAPGVHGRLVYSAERNLRAAERARGAVLLAAHGAPTPPGGERHPEHQLVYEQRDGVAVLWSLRTAGFYREEQEELVERALRFAAGRLEA</sequence>
<organism evidence="1 2">
    <name type="scientific">Solirubrobacter pauli</name>
    <dbReference type="NCBI Taxonomy" id="166793"/>
    <lineage>
        <taxon>Bacteria</taxon>
        <taxon>Bacillati</taxon>
        <taxon>Actinomycetota</taxon>
        <taxon>Thermoleophilia</taxon>
        <taxon>Solirubrobacterales</taxon>
        <taxon>Solirubrobacteraceae</taxon>
        <taxon>Solirubrobacter</taxon>
    </lineage>
</organism>
<evidence type="ECO:0000313" key="2">
    <source>
        <dbReference type="Proteomes" id="UP000278962"/>
    </source>
</evidence>
<comment type="caution">
    <text evidence="1">The sequence shown here is derived from an EMBL/GenBank/DDBJ whole genome shotgun (WGS) entry which is preliminary data.</text>
</comment>
<gene>
    <name evidence="1" type="ORF">C8N24_1447</name>
</gene>
<name>A0A660LFC8_9ACTN</name>
<dbReference type="EMBL" id="RBIL01000001">
    <property type="protein sequence ID" value="RKQ91624.1"/>
    <property type="molecule type" value="Genomic_DNA"/>
</dbReference>
<dbReference type="AlphaFoldDB" id="A0A660LFC8"/>
<accession>A0A660LFC8</accession>
<evidence type="ECO:0000313" key="1">
    <source>
        <dbReference type="EMBL" id="RKQ91624.1"/>
    </source>
</evidence>
<proteinExistence type="predicted"/>
<dbReference type="Proteomes" id="UP000278962">
    <property type="component" value="Unassembled WGS sequence"/>
</dbReference>
<dbReference type="RefSeq" id="WP_121249395.1">
    <property type="nucleotide sequence ID" value="NZ_RBIL01000001.1"/>
</dbReference>
<reference evidence="1 2" key="1">
    <citation type="submission" date="2018-10" db="EMBL/GenBank/DDBJ databases">
        <title>Genomic Encyclopedia of Archaeal and Bacterial Type Strains, Phase II (KMG-II): from individual species to whole genera.</title>
        <authorList>
            <person name="Goeker M."/>
        </authorList>
    </citation>
    <scope>NUCLEOTIDE SEQUENCE [LARGE SCALE GENOMIC DNA]</scope>
    <source>
        <strain evidence="1 2">DSM 14954</strain>
    </source>
</reference>
<keyword evidence="2" id="KW-1185">Reference proteome</keyword>